<reference evidence="1" key="1">
    <citation type="journal article" date="2021" name="Proc. Natl. Acad. Sci. U.S.A.">
        <title>A Catalog of Tens of Thousands of Viruses from Human Metagenomes Reveals Hidden Associations with Chronic Diseases.</title>
        <authorList>
            <person name="Tisza M.J."/>
            <person name="Buck C.B."/>
        </authorList>
    </citation>
    <scope>NUCLEOTIDE SEQUENCE</scope>
    <source>
        <strain evidence="1">Ct5jB2</strain>
    </source>
</reference>
<name>A0A8S5TTI6_9CAUD</name>
<evidence type="ECO:0000313" key="1">
    <source>
        <dbReference type="EMBL" id="DAF85524.1"/>
    </source>
</evidence>
<organism evidence="1">
    <name type="scientific">Siphoviridae sp. ct5jB2</name>
    <dbReference type="NCBI Taxonomy" id="2825337"/>
    <lineage>
        <taxon>Viruses</taxon>
        <taxon>Duplodnaviria</taxon>
        <taxon>Heunggongvirae</taxon>
        <taxon>Uroviricota</taxon>
        <taxon>Caudoviricetes</taxon>
    </lineage>
</organism>
<sequence>MFTVLSFLCLFLRLFLQCLQPHKKIIFCN</sequence>
<protein>
    <submittedName>
        <fullName evidence="1">Uncharacterized protein</fullName>
    </submittedName>
</protein>
<dbReference type="EMBL" id="BK015927">
    <property type="protein sequence ID" value="DAF85524.1"/>
    <property type="molecule type" value="Genomic_DNA"/>
</dbReference>
<accession>A0A8S5TTI6</accession>
<proteinExistence type="predicted"/>